<name>A0A921YVG0_MANSE</name>
<dbReference type="AlphaFoldDB" id="A0A921YVG0"/>
<sequence>MTDICYNNIFAFLLQFNFLYEINFPKPGPFIILCLNFERYTNQTGHKDPQYFQGTCHQLKPQELKIFLHELVRRIRATRTYTLVPQNGTLRNKGGSYSSLGTNVMHF</sequence>
<proteinExistence type="predicted"/>
<gene>
    <name evidence="1" type="ORF">O3G_MSEX003941</name>
</gene>
<reference evidence="1" key="1">
    <citation type="journal article" date="2016" name="Insect Biochem. Mol. Biol.">
        <title>Multifaceted biological insights from a draft genome sequence of the tobacco hornworm moth, Manduca sexta.</title>
        <authorList>
            <person name="Kanost M.R."/>
            <person name="Arrese E.L."/>
            <person name="Cao X."/>
            <person name="Chen Y.R."/>
            <person name="Chellapilla S."/>
            <person name="Goldsmith M.R."/>
            <person name="Grosse-Wilde E."/>
            <person name="Heckel D.G."/>
            <person name="Herndon N."/>
            <person name="Jiang H."/>
            <person name="Papanicolaou A."/>
            <person name="Qu J."/>
            <person name="Soulages J.L."/>
            <person name="Vogel H."/>
            <person name="Walters J."/>
            <person name="Waterhouse R.M."/>
            <person name="Ahn S.J."/>
            <person name="Almeida F.C."/>
            <person name="An C."/>
            <person name="Aqrawi P."/>
            <person name="Bretschneider A."/>
            <person name="Bryant W.B."/>
            <person name="Bucks S."/>
            <person name="Chao H."/>
            <person name="Chevignon G."/>
            <person name="Christen J.M."/>
            <person name="Clarke D.F."/>
            <person name="Dittmer N.T."/>
            <person name="Ferguson L.C.F."/>
            <person name="Garavelou S."/>
            <person name="Gordon K.H.J."/>
            <person name="Gunaratna R.T."/>
            <person name="Han Y."/>
            <person name="Hauser F."/>
            <person name="He Y."/>
            <person name="Heidel-Fischer H."/>
            <person name="Hirsh A."/>
            <person name="Hu Y."/>
            <person name="Jiang H."/>
            <person name="Kalra D."/>
            <person name="Klinner C."/>
            <person name="Konig C."/>
            <person name="Kovar C."/>
            <person name="Kroll A.R."/>
            <person name="Kuwar S.S."/>
            <person name="Lee S.L."/>
            <person name="Lehman R."/>
            <person name="Li K."/>
            <person name="Li Z."/>
            <person name="Liang H."/>
            <person name="Lovelace S."/>
            <person name="Lu Z."/>
            <person name="Mansfield J.H."/>
            <person name="McCulloch K.J."/>
            <person name="Mathew T."/>
            <person name="Morton B."/>
            <person name="Muzny D.M."/>
            <person name="Neunemann D."/>
            <person name="Ongeri F."/>
            <person name="Pauchet Y."/>
            <person name="Pu L.L."/>
            <person name="Pyrousis I."/>
            <person name="Rao X.J."/>
            <person name="Redding A."/>
            <person name="Roesel C."/>
            <person name="Sanchez-Gracia A."/>
            <person name="Schaack S."/>
            <person name="Shukla A."/>
            <person name="Tetreau G."/>
            <person name="Wang Y."/>
            <person name="Xiong G.H."/>
            <person name="Traut W."/>
            <person name="Walsh T.K."/>
            <person name="Worley K.C."/>
            <person name="Wu D."/>
            <person name="Wu W."/>
            <person name="Wu Y.Q."/>
            <person name="Zhang X."/>
            <person name="Zou Z."/>
            <person name="Zucker H."/>
            <person name="Briscoe A.D."/>
            <person name="Burmester T."/>
            <person name="Clem R.J."/>
            <person name="Feyereisen R."/>
            <person name="Grimmelikhuijzen C.J.P."/>
            <person name="Hamodrakas S.J."/>
            <person name="Hansson B.S."/>
            <person name="Huguet E."/>
            <person name="Jermiin L.S."/>
            <person name="Lan Q."/>
            <person name="Lehman H.K."/>
            <person name="Lorenzen M."/>
            <person name="Merzendorfer H."/>
            <person name="Michalopoulos I."/>
            <person name="Morton D.B."/>
            <person name="Muthukrishnan S."/>
            <person name="Oakeshott J.G."/>
            <person name="Palmer W."/>
            <person name="Park Y."/>
            <person name="Passarelli A.L."/>
            <person name="Rozas J."/>
            <person name="Schwartz L.M."/>
            <person name="Smith W."/>
            <person name="Southgate A."/>
            <person name="Vilcinskas A."/>
            <person name="Vogt R."/>
            <person name="Wang P."/>
            <person name="Werren J."/>
            <person name="Yu X.Q."/>
            <person name="Zhou J.J."/>
            <person name="Brown S.J."/>
            <person name="Scherer S.E."/>
            <person name="Richards S."/>
            <person name="Blissard G.W."/>
        </authorList>
    </citation>
    <scope>NUCLEOTIDE SEQUENCE</scope>
</reference>
<keyword evidence="2" id="KW-1185">Reference proteome</keyword>
<dbReference type="EMBL" id="JH668322">
    <property type="protein sequence ID" value="KAG6445493.1"/>
    <property type="molecule type" value="Genomic_DNA"/>
</dbReference>
<comment type="caution">
    <text evidence="1">The sequence shown here is derived from an EMBL/GenBank/DDBJ whole genome shotgun (WGS) entry which is preliminary data.</text>
</comment>
<reference evidence="1" key="2">
    <citation type="submission" date="2020-12" db="EMBL/GenBank/DDBJ databases">
        <authorList>
            <person name="Kanost M."/>
        </authorList>
    </citation>
    <scope>NUCLEOTIDE SEQUENCE</scope>
</reference>
<evidence type="ECO:0000313" key="2">
    <source>
        <dbReference type="Proteomes" id="UP000791440"/>
    </source>
</evidence>
<evidence type="ECO:0000313" key="1">
    <source>
        <dbReference type="EMBL" id="KAG6445494.1"/>
    </source>
</evidence>
<dbReference type="EMBL" id="JH668322">
    <property type="protein sequence ID" value="KAG6445494.1"/>
    <property type="molecule type" value="Genomic_DNA"/>
</dbReference>
<protein>
    <submittedName>
        <fullName evidence="1">Uncharacterized protein</fullName>
    </submittedName>
</protein>
<dbReference type="Proteomes" id="UP000791440">
    <property type="component" value="Unassembled WGS sequence"/>
</dbReference>
<organism evidence="1 2">
    <name type="scientific">Manduca sexta</name>
    <name type="common">Tobacco hawkmoth</name>
    <name type="synonym">Tobacco hornworm</name>
    <dbReference type="NCBI Taxonomy" id="7130"/>
    <lineage>
        <taxon>Eukaryota</taxon>
        <taxon>Metazoa</taxon>
        <taxon>Ecdysozoa</taxon>
        <taxon>Arthropoda</taxon>
        <taxon>Hexapoda</taxon>
        <taxon>Insecta</taxon>
        <taxon>Pterygota</taxon>
        <taxon>Neoptera</taxon>
        <taxon>Endopterygota</taxon>
        <taxon>Lepidoptera</taxon>
        <taxon>Glossata</taxon>
        <taxon>Ditrysia</taxon>
        <taxon>Bombycoidea</taxon>
        <taxon>Sphingidae</taxon>
        <taxon>Sphinginae</taxon>
        <taxon>Sphingini</taxon>
        <taxon>Manduca</taxon>
    </lineage>
</organism>
<accession>A0A921YVG0</accession>